<evidence type="ECO:0000256" key="1">
    <source>
        <dbReference type="ARBA" id="ARBA00023002"/>
    </source>
</evidence>
<dbReference type="GO" id="GO:0008465">
    <property type="term" value="F:hydroxypyruvate reductase (NADH) activity"/>
    <property type="evidence" value="ECO:0007669"/>
    <property type="project" value="TreeGrafter"/>
</dbReference>
<evidence type="ECO:0000256" key="2">
    <source>
        <dbReference type="ARBA" id="ARBA00073306"/>
    </source>
</evidence>
<comment type="caution">
    <text evidence="6">The sequence shown here is derived from an EMBL/GenBank/DDBJ whole genome shotgun (WGS) entry which is preliminary data.</text>
</comment>
<dbReference type="Proteomes" id="UP001208570">
    <property type="component" value="Unassembled WGS sequence"/>
</dbReference>
<dbReference type="FunFam" id="3.40.50.720:FF:000026">
    <property type="entry name" value="Glyoxylate/hydroxypyruvate reductase B"/>
    <property type="match status" value="1"/>
</dbReference>
<comment type="similarity">
    <text evidence="3">Belongs to the D-isomer specific 2-hydroxyacid dehydrogenase family.</text>
</comment>
<sequence length="369" mass="40263">MTIMSFSLKHAYRCASHLSKNLILTQPRLFRRRSVYWLSLVKLSSMSAHKPKVYVTRRIPESALRLLTSRYLVTQWDSDEPVPGAELMKNVPGIDALFCLLTDQITFEVLKAAGSSLKVLATMSVGYDHIDLEACKTLGIPIGYTPDVLTDATAELTVTLLLATSRRIVEGVTAAREGTWSTWKPMWMCGRTLLNSTVGIVGLGRIGFGVAKRLLPFGPTAILYSGHTPKDSAAEVGAIFVTFDELLQQSDFVIATCPMNSETVGLFNKAAFMKMKKTAIFINTSRGGVVNQDDLYEALKSGEIAGAGLDVTVPEPLPTDNKLFTLSNCVIVPHIGSATIDTRTNMAEITARNIIAVLEGETMPCPLKF</sequence>
<dbReference type="InterPro" id="IPR006139">
    <property type="entry name" value="D-isomer_2_OHA_DH_cat_dom"/>
</dbReference>
<evidence type="ECO:0000256" key="3">
    <source>
        <dbReference type="RuleBase" id="RU003719"/>
    </source>
</evidence>
<dbReference type="EMBL" id="JAODUP010000032">
    <property type="protein sequence ID" value="KAK2167132.1"/>
    <property type="molecule type" value="Genomic_DNA"/>
</dbReference>
<evidence type="ECO:0000313" key="7">
    <source>
        <dbReference type="Proteomes" id="UP001208570"/>
    </source>
</evidence>
<protein>
    <recommendedName>
        <fullName evidence="2">Glyoxylate reductase/hydroxypyruvate reductase</fullName>
    </recommendedName>
</protein>
<dbReference type="Pfam" id="PF00389">
    <property type="entry name" value="2-Hacid_dh"/>
    <property type="match status" value="1"/>
</dbReference>
<organism evidence="6 7">
    <name type="scientific">Paralvinella palmiformis</name>
    <dbReference type="NCBI Taxonomy" id="53620"/>
    <lineage>
        <taxon>Eukaryota</taxon>
        <taxon>Metazoa</taxon>
        <taxon>Spiralia</taxon>
        <taxon>Lophotrochozoa</taxon>
        <taxon>Annelida</taxon>
        <taxon>Polychaeta</taxon>
        <taxon>Sedentaria</taxon>
        <taxon>Canalipalpata</taxon>
        <taxon>Terebellida</taxon>
        <taxon>Terebelliformia</taxon>
        <taxon>Alvinellidae</taxon>
        <taxon>Paralvinella</taxon>
    </lineage>
</organism>
<feature type="domain" description="D-isomer specific 2-hydroxyacid dehydrogenase NAD-binding" evidence="5">
    <location>
        <begin position="159"/>
        <end position="336"/>
    </location>
</feature>
<dbReference type="GO" id="GO:0030267">
    <property type="term" value="F:glyoxylate reductase (NADPH) activity"/>
    <property type="evidence" value="ECO:0007669"/>
    <property type="project" value="TreeGrafter"/>
</dbReference>
<dbReference type="InterPro" id="IPR029753">
    <property type="entry name" value="D-isomer_DH_CS"/>
</dbReference>
<dbReference type="GO" id="GO:0051287">
    <property type="term" value="F:NAD binding"/>
    <property type="evidence" value="ECO:0007669"/>
    <property type="project" value="InterPro"/>
</dbReference>
<dbReference type="InterPro" id="IPR036291">
    <property type="entry name" value="NAD(P)-bd_dom_sf"/>
</dbReference>
<dbReference type="InterPro" id="IPR006140">
    <property type="entry name" value="D-isomer_DH_NAD-bd"/>
</dbReference>
<dbReference type="CDD" id="cd05301">
    <property type="entry name" value="GDH"/>
    <property type="match status" value="1"/>
</dbReference>
<dbReference type="SUPFAM" id="SSF52283">
    <property type="entry name" value="Formate/glycerate dehydrogenase catalytic domain-like"/>
    <property type="match status" value="1"/>
</dbReference>
<reference evidence="6" key="1">
    <citation type="journal article" date="2023" name="Mol. Biol. Evol.">
        <title>Third-Generation Sequencing Reveals the Adaptive Role of the Epigenome in Three Deep-Sea Polychaetes.</title>
        <authorList>
            <person name="Perez M."/>
            <person name="Aroh O."/>
            <person name="Sun Y."/>
            <person name="Lan Y."/>
            <person name="Juniper S.K."/>
            <person name="Young C.R."/>
            <person name="Angers B."/>
            <person name="Qian P.Y."/>
        </authorList>
    </citation>
    <scope>NUCLEOTIDE SEQUENCE</scope>
    <source>
        <strain evidence="6">P08H-3</strain>
    </source>
</reference>
<dbReference type="PROSITE" id="PS00671">
    <property type="entry name" value="D_2_HYDROXYACID_DH_3"/>
    <property type="match status" value="1"/>
</dbReference>
<dbReference type="GO" id="GO:0005829">
    <property type="term" value="C:cytosol"/>
    <property type="evidence" value="ECO:0007669"/>
    <property type="project" value="TreeGrafter"/>
</dbReference>
<evidence type="ECO:0000313" key="6">
    <source>
        <dbReference type="EMBL" id="KAK2167132.1"/>
    </source>
</evidence>
<accession>A0AAD9K9Q3</accession>
<dbReference type="AlphaFoldDB" id="A0AAD9K9Q3"/>
<feature type="domain" description="D-isomer specific 2-hydroxyacid dehydrogenase catalytic" evidence="4">
    <location>
        <begin position="53"/>
        <end position="364"/>
    </location>
</feature>
<dbReference type="InterPro" id="IPR050223">
    <property type="entry name" value="D-isomer_2-hydroxyacid_DH"/>
</dbReference>
<evidence type="ECO:0000259" key="4">
    <source>
        <dbReference type="Pfam" id="PF00389"/>
    </source>
</evidence>
<keyword evidence="7" id="KW-1185">Reference proteome</keyword>
<dbReference type="PANTHER" id="PTHR10996">
    <property type="entry name" value="2-HYDROXYACID DEHYDROGENASE-RELATED"/>
    <property type="match status" value="1"/>
</dbReference>
<dbReference type="SUPFAM" id="SSF51735">
    <property type="entry name" value="NAD(P)-binding Rossmann-fold domains"/>
    <property type="match status" value="1"/>
</dbReference>
<dbReference type="PANTHER" id="PTHR10996:SF277">
    <property type="entry name" value="GLYOXYLATE REDUCTASE_HYDROXYPYRUVATE REDUCTASE"/>
    <property type="match status" value="1"/>
</dbReference>
<dbReference type="Pfam" id="PF02826">
    <property type="entry name" value="2-Hacid_dh_C"/>
    <property type="match status" value="1"/>
</dbReference>
<proteinExistence type="inferred from homology"/>
<evidence type="ECO:0000259" key="5">
    <source>
        <dbReference type="Pfam" id="PF02826"/>
    </source>
</evidence>
<keyword evidence="1 3" id="KW-0560">Oxidoreductase</keyword>
<name>A0AAD9K9Q3_9ANNE</name>
<dbReference type="Gene3D" id="3.40.50.720">
    <property type="entry name" value="NAD(P)-binding Rossmann-like Domain"/>
    <property type="match status" value="2"/>
</dbReference>
<gene>
    <name evidence="6" type="ORF">LSH36_32g23003</name>
</gene>